<keyword evidence="2" id="KW-0560">Oxidoreductase</keyword>
<sequence length="210" mass="22235">GDTRLAVLSGPSHAEEVARRIPTTVVASSEEKKTAGQVQEIFMTDRFRVYTNTDVLGVELAGALKNVIAVAAGMSDGLGFGSNTKAALVTRGLAEITRLGVAMGAKPMTFSGLAGLGDLVTTCISDYGRNRRLGLMVARGVPVDGAVAGTPMVAEGYYTARAAHVLAEKHGIEMPITENVYGVLYEGKEPFLAVKELMERRPRSEVEHDG</sequence>
<dbReference type="Pfam" id="PF01210">
    <property type="entry name" value="NAD_Gly3P_dh_N"/>
    <property type="match status" value="1"/>
</dbReference>
<dbReference type="GO" id="GO:0005975">
    <property type="term" value="P:carbohydrate metabolic process"/>
    <property type="evidence" value="ECO:0007669"/>
    <property type="project" value="InterPro"/>
</dbReference>
<dbReference type="PROSITE" id="PS00957">
    <property type="entry name" value="NAD_G3PDH"/>
    <property type="match status" value="1"/>
</dbReference>
<dbReference type="Gene3D" id="3.40.50.720">
    <property type="entry name" value="NAD(P)-binding Rossmann-like Domain"/>
    <property type="match status" value="1"/>
</dbReference>
<comment type="caution">
    <text evidence="6">The sequence shown here is derived from an EMBL/GenBank/DDBJ whole genome shotgun (WGS) entry which is preliminary data.</text>
</comment>
<dbReference type="PANTHER" id="PTHR11728:SF1">
    <property type="entry name" value="GLYCEROL-3-PHOSPHATE DEHYDROGENASE [NAD(+)] 2, CHLOROPLASTIC"/>
    <property type="match status" value="1"/>
</dbReference>
<evidence type="ECO:0000259" key="5">
    <source>
        <dbReference type="Pfam" id="PF07479"/>
    </source>
</evidence>
<dbReference type="InterPro" id="IPR036291">
    <property type="entry name" value="NAD(P)-bd_dom_sf"/>
</dbReference>
<evidence type="ECO:0000313" key="6">
    <source>
        <dbReference type="EMBL" id="GAG33949.1"/>
    </source>
</evidence>
<feature type="domain" description="Glycerol-3-phosphate dehydrogenase NAD-dependent N-terminal" evidence="4">
    <location>
        <begin position="4"/>
        <end position="34"/>
    </location>
</feature>
<keyword evidence="3" id="KW-0520">NAD</keyword>
<dbReference type="SUPFAM" id="SSF51735">
    <property type="entry name" value="NAD(P)-binding Rossmann-fold domains"/>
    <property type="match status" value="1"/>
</dbReference>
<dbReference type="PRINTS" id="PR00077">
    <property type="entry name" value="GPDHDRGNASE"/>
</dbReference>
<protein>
    <recommendedName>
        <fullName evidence="7">Glycerol-3-phosphate dehydrogenase NAD-dependent C-terminal domain-containing protein</fullName>
    </recommendedName>
</protein>
<dbReference type="Gene3D" id="1.10.1040.10">
    <property type="entry name" value="N-(1-d-carboxylethyl)-l-norvaline Dehydrogenase, domain 2"/>
    <property type="match status" value="1"/>
</dbReference>
<name>X0WSP6_9ZZZZ</name>
<dbReference type="NCBIfam" id="NF000942">
    <property type="entry name" value="PRK00094.1-4"/>
    <property type="match status" value="1"/>
</dbReference>
<dbReference type="EMBL" id="BARS01045546">
    <property type="protein sequence ID" value="GAG33949.1"/>
    <property type="molecule type" value="Genomic_DNA"/>
</dbReference>
<feature type="domain" description="Glycerol-3-phosphate dehydrogenase NAD-dependent C-terminal" evidence="5">
    <location>
        <begin position="54"/>
        <end position="191"/>
    </location>
</feature>
<dbReference type="PANTHER" id="PTHR11728">
    <property type="entry name" value="GLYCEROL-3-PHOSPHATE DEHYDROGENASE"/>
    <property type="match status" value="1"/>
</dbReference>
<dbReference type="GO" id="GO:0047952">
    <property type="term" value="F:glycerol-3-phosphate dehydrogenase [NAD(P)+] activity"/>
    <property type="evidence" value="ECO:0007669"/>
    <property type="project" value="TreeGrafter"/>
</dbReference>
<organism evidence="6">
    <name type="scientific">marine sediment metagenome</name>
    <dbReference type="NCBI Taxonomy" id="412755"/>
    <lineage>
        <taxon>unclassified sequences</taxon>
        <taxon>metagenomes</taxon>
        <taxon>ecological metagenomes</taxon>
    </lineage>
</organism>
<dbReference type="Pfam" id="PF07479">
    <property type="entry name" value="NAD_Gly3P_dh_C"/>
    <property type="match status" value="1"/>
</dbReference>
<proteinExistence type="inferred from homology"/>
<evidence type="ECO:0000259" key="4">
    <source>
        <dbReference type="Pfam" id="PF01210"/>
    </source>
</evidence>
<evidence type="ECO:0000256" key="3">
    <source>
        <dbReference type="ARBA" id="ARBA00023027"/>
    </source>
</evidence>
<dbReference type="NCBIfam" id="NF000940">
    <property type="entry name" value="PRK00094.1-2"/>
    <property type="match status" value="1"/>
</dbReference>
<dbReference type="InterPro" id="IPR006168">
    <property type="entry name" value="G3P_DH_NAD-dep"/>
</dbReference>
<feature type="non-terminal residue" evidence="6">
    <location>
        <position position="1"/>
    </location>
</feature>
<dbReference type="InterPro" id="IPR011128">
    <property type="entry name" value="G3P_DH_NAD-dep_N"/>
</dbReference>
<dbReference type="FunFam" id="1.10.1040.10:FF:000001">
    <property type="entry name" value="Glycerol-3-phosphate dehydrogenase [NAD(P)+]"/>
    <property type="match status" value="1"/>
</dbReference>
<comment type="similarity">
    <text evidence="1">Belongs to the NAD-dependent glycerol-3-phosphate dehydrogenase family.</text>
</comment>
<dbReference type="InterPro" id="IPR013328">
    <property type="entry name" value="6PGD_dom2"/>
</dbReference>
<gene>
    <name evidence="6" type="ORF">S01H1_68672</name>
</gene>
<dbReference type="GO" id="GO:0046168">
    <property type="term" value="P:glycerol-3-phosphate catabolic process"/>
    <property type="evidence" value="ECO:0007669"/>
    <property type="project" value="InterPro"/>
</dbReference>
<evidence type="ECO:0000256" key="1">
    <source>
        <dbReference type="ARBA" id="ARBA00011009"/>
    </source>
</evidence>
<dbReference type="GO" id="GO:0051287">
    <property type="term" value="F:NAD binding"/>
    <property type="evidence" value="ECO:0007669"/>
    <property type="project" value="InterPro"/>
</dbReference>
<evidence type="ECO:0008006" key="7">
    <source>
        <dbReference type="Google" id="ProtNLM"/>
    </source>
</evidence>
<reference evidence="6" key="1">
    <citation type="journal article" date="2014" name="Front. Microbiol.">
        <title>High frequency of phylogenetically diverse reductive dehalogenase-homologous genes in deep subseafloor sedimentary metagenomes.</title>
        <authorList>
            <person name="Kawai M."/>
            <person name="Futagami T."/>
            <person name="Toyoda A."/>
            <person name="Takaki Y."/>
            <person name="Nishi S."/>
            <person name="Hori S."/>
            <person name="Arai W."/>
            <person name="Tsubouchi T."/>
            <person name="Morono Y."/>
            <person name="Uchiyama I."/>
            <person name="Ito T."/>
            <person name="Fujiyama A."/>
            <person name="Inagaki F."/>
            <person name="Takami H."/>
        </authorList>
    </citation>
    <scope>NUCLEOTIDE SEQUENCE</scope>
    <source>
        <strain evidence="6">Expedition CK06-06</strain>
    </source>
</reference>
<dbReference type="InterPro" id="IPR008927">
    <property type="entry name" value="6-PGluconate_DH-like_C_sf"/>
</dbReference>
<dbReference type="InterPro" id="IPR006109">
    <property type="entry name" value="G3P_DH_NAD-dep_C"/>
</dbReference>
<accession>X0WSP6</accession>
<evidence type="ECO:0000256" key="2">
    <source>
        <dbReference type="ARBA" id="ARBA00023002"/>
    </source>
</evidence>
<dbReference type="SUPFAM" id="SSF48179">
    <property type="entry name" value="6-phosphogluconate dehydrogenase C-terminal domain-like"/>
    <property type="match status" value="1"/>
</dbReference>
<dbReference type="AlphaFoldDB" id="X0WSP6"/>
<dbReference type="GO" id="GO:0005829">
    <property type="term" value="C:cytosol"/>
    <property type="evidence" value="ECO:0007669"/>
    <property type="project" value="TreeGrafter"/>
</dbReference>